<feature type="compositionally biased region" description="Low complexity" evidence="1">
    <location>
        <begin position="71"/>
        <end position="92"/>
    </location>
</feature>
<dbReference type="Pfam" id="PF14476">
    <property type="entry name" value="Chloroplast_duf"/>
    <property type="match status" value="1"/>
</dbReference>
<dbReference type="OrthoDB" id="1897643at2759"/>
<protein>
    <submittedName>
        <fullName evidence="2">Uncharacterized protein</fullName>
    </submittedName>
</protein>
<dbReference type="AlphaFoldDB" id="A0A9Q1KG52"/>
<reference evidence="2" key="1">
    <citation type="submission" date="2022-04" db="EMBL/GenBank/DDBJ databases">
        <title>Carnegiea gigantea Genome sequencing and assembly v2.</title>
        <authorList>
            <person name="Copetti D."/>
            <person name="Sanderson M.J."/>
            <person name="Burquez A."/>
            <person name="Wojciechowski M.F."/>
        </authorList>
    </citation>
    <scope>NUCLEOTIDE SEQUENCE</scope>
    <source>
        <strain evidence="2">SGP5-SGP5p</strain>
        <tissue evidence="2">Aerial part</tissue>
    </source>
</reference>
<evidence type="ECO:0000313" key="3">
    <source>
        <dbReference type="Proteomes" id="UP001153076"/>
    </source>
</evidence>
<sequence length="166" mass="18511">MNKIQPSQLVEERRNAARPLKKLKTKIQTTLSLHTVTEKDVEDTMEEIGHNPLPLLGAMIEKFPNKFEPANWWPSKRPSSNPKSSSRSKNMNRWNQELEEQMREIVGVIKRKDMEIILGNKALKLNKTLALLGSLLTGIAAIRSSPSGHDGPLAGVVATVAVLWLA</sequence>
<dbReference type="Proteomes" id="UP001153076">
    <property type="component" value="Unassembled WGS sequence"/>
</dbReference>
<evidence type="ECO:0000313" key="2">
    <source>
        <dbReference type="EMBL" id="KAJ8442330.1"/>
    </source>
</evidence>
<proteinExistence type="predicted"/>
<name>A0A9Q1KG52_9CARY</name>
<dbReference type="InterPro" id="IPR027949">
    <property type="entry name" value="Chloroplast_duf"/>
</dbReference>
<dbReference type="EMBL" id="JAKOGI010000143">
    <property type="protein sequence ID" value="KAJ8442330.1"/>
    <property type="molecule type" value="Genomic_DNA"/>
</dbReference>
<organism evidence="2 3">
    <name type="scientific">Carnegiea gigantea</name>
    <dbReference type="NCBI Taxonomy" id="171969"/>
    <lineage>
        <taxon>Eukaryota</taxon>
        <taxon>Viridiplantae</taxon>
        <taxon>Streptophyta</taxon>
        <taxon>Embryophyta</taxon>
        <taxon>Tracheophyta</taxon>
        <taxon>Spermatophyta</taxon>
        <taxon>Magnoliopsida</taxon>
        <taxon>eudicotyledons</taxon>
        <taxon>Gunneridae</taxon>
        <taxon>Pentapetalae</taxon>
        <taxon>Caryophyllales</taxon>
        <taxon>Cactineae</taxon>
        <taxon>Cactaceae</taxon>
        <taxon>Cactoideae</taxon>
        <taxon>Echinocereeae</taxon>
        <taxon>Carnegiea</taxon>
    </lineage>
</organism>
<feature type="region of interest" description="Disordered" evidence="1">
    <location>
        <begin position="68"/>
        <end position="92"/>
    </location>
</feature>
<dbReference type="PANTHER" id="PTHR33358">
    <property type="entry name" value="F-BOX PROTEIN WITH A DOMAIN PROTEIN"/>
    <property type="match status" value="1"/>
</dbReference>
<keyword evidence="3" id="KW-1185">Reference proteome</keyword>
<accession>A0A9Q1KG52</accession>
<comment type="caution">
    <text evidence="2">The sequence shown here is derived from an EMBL/GenBank/DDBJ whole genome shotgun (WGS) entry which is preliminary data.</text>
</comment>
<gene>
    <name evidence="2" type="ORF">Cgig2_011253</name>
</gene>
<evidence type="ECO:0000256" key="1">
    <source>
        <dbReference type="SAM" id="MobiDB-lite"/>
    </source>
</evidence>
<dbReference type="PANTHER" id="PTHR33358:SF12">
    <property type="entry name" value="F-BOX PROTEIN WITH A DOMAIN PROTEIN"/>
    <property type="match status" value="1"/>
</dbReference>